<protein>
    <recommendedName>
        <fullName evidence="1">Sdz-33 F-box domain-containing protein</fullName>
    </recommendedName>
</protein>
<dbReference type="HOGENOM" id="CLU_1604278_0_0_1"/>
<sequence>MSSPSPFIASFLHINSPSSYHHSSIDRLLLQNGLSQSIPDTPSTVSSYEEVFKAMNSFEISYLHIKNDNFNGKIPKNLKELHIDNSQWIGYERLLEIDCKSVILEKNLITNKEWNMFFKKWIAMKTHLNLEYLEIDYRDIEKFRALVLHDIPHEVMDGGVKRVLKT</sequence>
<keyword evidence="3" id="KW-1185">Reference proteome</keyword>
<proteinExistence type="predicted"/>
<accession>E3NVT8</accession>
<reference evidence="2" key="1">
    <citation type="submission" date="2007-07" db="EMBL/GenBank/DDBJ databases">
        <title>PCAP assembly of the Caenorhabditis remanei genome.</title>
        <authorList>
            <consortium name="The Caenorhabditis remanei Sequencing Consortium"/>
            <person name="Wilson R.K."/>
        </authorList>
    </citation>
    <scope>NUCLEOTIDE SEQUENCE [LARGE SCALE GENOMIC DNA]</scope>
    <source>
        <strain evidence="2">PB4641</strain>
    </source>
</reference>
<dbReference type="InParanoid" id="E3NVT8"/>
<dbReference type="Pfam" id="PF07735">
    <property type="entry name" value="FBA_2"/>
    <property type="match status" value="1"/>
</dbReference>
<dbReference type="InterPro" id="IPR012885">
    <property type="entry name" value="F-box_Sdz-33"/>
</dbReference>
<feature type="domain" description="Sdz-33 F-box" evidence="1">
    <location>
        <begin position="69"/>
        <end position="135"/>
    </location>
</feature>
<dbReference type="EMBL" id="DS271132">
    <property type="protein sequence ID" value="EFO99301.1"/>
    <property type="molecule type" value="Genomic_DNA"/>
</dbReference>
<name>E3NVT8_CAERE</name>
<evidence type="ECO:0000259" key="1">
    <source>
        <dbReference type="Pfam" id="PF07735"/>
    </source>
</evidence>
<dbReference type="PANTHER" id="PTHR21503:SF8">
    <property type="entry name" value="F-BOX ASSOCIATED DOMAIN-CONTAINING PROTEIN-RELATED"/>
    <property type="match status" value="1"/>
</dbReference>
<dbReference type="AlphaFoldDB" id="E3NVT8"/>
<gene>
    <name evidence="2" type="ORF">CRE_20661</name>
</gene>
<evidence type="ECO:0000313" key="2">
    <source>
        <dbReference type="EMBL" id="EFO99301.1"/>
    </source>
</evidence>
<dbReference type="PANTHER" id="PTHR21503">
    <property type="entry name" value="F-BOX-CONTAINING HYPOTHETICAL PROTEIN C.ELEGANS"/>
    <property type="match status" value="1"/>
</dbReference>
<organism evidence="3">
    <name type="scientific">Caenorhabditis remanei</name>
    <name type="common">Caenorhabditis vulgaris</name>
    <dbReference type="NCBI Taxonomy" id="31234"/>
    <lineage>
        <taxon>Eukaryota</taxon>
        <taxon>Metazoa</taxon>
        <taxon>Ecdysozoa</taxon>
        <taxon>Nematoda</taxon>
        <taxon>Chromadorea</taxon>
        <taxon>Rhabditida</taxon>
        <taxon>Rhabditina</taxon>
        <taxon>Rhabditomorpha</taxon>
        <taxon>Rhabditoidea</taxon>
        <taxon>Rhabditidae</taxon>
        <taxon>Peloderinae</taxon>
        <taxon>Caenorhabditis</taxon>
    </lineage>
</organism>
<dbReference type="Proteomes" id="UP000008281">
    <property type="component" value="Unassembled WGS sequence"/>
</dbReference>
<dbReference type="OrthoDB" id="5842403at2759"/>
<evidence type="ECO:0000313" key="3">
    <source>
        <dbReference type="Proteomes" id="UP000008281"/>
    </source>
</evidence>